<dbReference type="InterPro" id="IPR029044">
    <property type="entry name" value="Nucleotide-diphossugar_trans"/>
</dbReference>
<evidence type="ECO:0000256" key="3">
    <source>
        <dbReference type="ARBA" id="ARBA00022679"/>
    </source>
</evidence>
<keyword evidence="3" id="KW-0808">Transferase</keyword>
<dbReference type="GO" id="GO:0016020">
    <property type="term" value="C:membrane"/>
    <property type="evidence" value="ECO:0007669"/>
    <property type="project" value="UniProtKB-SubCell"/>
</dbReference>
<accession>A0A8I0MVZ3</accession>
<reference evidence="9 10" key="1">
    <citation type="submission" date="2015-06" db="EMBL/GenBank/DDBJ databases">
        <title>Genome sequence of Pseudoalteromonas peptidolytica.</title>
        <authorList>
            <person name="Xie B.-B."/>
            <person name="Rong J.-C."/>
            <person name="Qin Q.-L."/>
            <person name="Zhang Y.-Z."/>
        </authorList>
    </citation>
    <scope>NUCLEOTIDE SEQUENCE [LARGE SCALE GENOMIC DNA]</scope>
    <source>
        <strain evidence="9 10">F12-50-A1</strain>
    </source>
</reference>
<keyword evidence="6" id="KW-0472">Membrane</keyword>
<evidence type="ECO:0000256" key="5">
    <source>
        <dbReference type="ARBA" id="ARBA00022989"/>
    </source>
</evidence>
<keyword evidence="4" id="KW-0812">Transmembrane</keyword>
<evidence type="ECO:0000313" key="9">
    <source>
        <dbReference type="EMBL" id="MBE0346882.1"/>
    </source>
</evidence>
<dbReference type="Pfam" id="PF00535">
    <property type="entry name" value="Glycos_transf_2"/>
    <property type="match status" value="1"/>
</dbReference>
<dbReference type="InterPro" id="IPR052427">
    <property type="entry name" value="Glycosyltrans_GT2/GT47"/>
</dbReference>
<dbReference type="InterPro" id="IPR001173">
    <property type="entry name" value="Glyco_trans_2-like"/>
</dbReference>
<gene>
    <name evidence="9" type="ORF">PPEP_a3014</name>
</gene>
<dbReference type="SUPFAM" id="SSF53448">
    <property type="entry name" value="Nucleotide-diphospho-sugar transferases"/>
    <property type="match status" value="1"/>
</dbReference>
<proteinExistence type="predicted"/>
<evidence type="ECO:0000256" key="6">
    <source>
        <dbReference type="ARBA" id="ARBA00023136"/>
    </source>
</evidence>
<organism evidence="9 10">
    <name type="scientific">Pseudoalteromonas peptidolytica F12-50-A1</name>
    <dbReference type="NCBI Taxonomy" id="1315280"/>
    <lineage>
        <taxon>Bacteria</taxon>
        <taxon>Pseudomonadati</taxon>
        <taxon>Pseudomonadota</taxon>
        <taxon>Gammaproteobacteria</taxon>
        <taxon>Alteromonadales</taxon>
        <taxon>Pseudoalteromonadaceae</taxon>
        <taxon>Pseudoalteromonas</taxon>
    </lineage>
</organism>
<evidence type="ECO:0000256" key="4">
    <source>
        <dbReference type="ARBA" id="ARBA00022692"/>
    </source>
</evidence>
<dbReference type="GO" id="GO:0016757">
    <property type="term" value="F:glycosyltransferase activity"/>
    <property type="evidence" value="ECO:0007669"/>
    <property type="project" value="UniProtKB-KW"/>
</dbReference>
<keyword evidence="5" id="KW-1133">Transmembrane helix</keyword>
<dbReference type="Gene3D" id="3.90.550.10">
    <property type="entry name" value="Spore Coat Polysaccharide Biosynthesis Protein SpsA, Chain A"/>
    <property type="match status" value="1"/>
</dbReference>
<keyword evidence="7" id="KW-0325">Glycoprotein</keyword>
<dbReference type="Proteomes" id="UP000660708">
    <property type="component" value="Unassembled WGS sequence"/>
</dbReference>
<dbReference type="PANTHER" id="PTHR47844">
    <property type="entry name" value="SYNTHASE CPS1, PUTATIVE (AFU_ORTHOLOGUE AFUA_7G02500)-RELATED"/>
    <property type="match status" value="1"/>
</dbReference>
<protein>
    <recommendedName>
        <fullName evidence="8">Glycosyltransferase 2-like domain-containing protein</fullName>
    </recommendedName>
</protein>
<evidence type="ECO:0000256" key="7">
    <source>
        <dbReference type="ARBA" id="ARBA00023180"/>
    </source>
</evidence>
<comment type="caution">
    <text evidence="9">The sequence shown here is derived from an EMBL/GenBank/DDBJ whole genome shotgun (WGS) entry which is preliminary data.</text>
</comment>
<evidence type="ECO:0000313" key="10">
    <source>
        <dbReference type="Proteomes" id="UP000660708"/>
    </source>
</evidence>
<keyword evidence="2" id="KW-0328">Glycosyltransferase</keyword>
<dbReference type="AlphaFoldDB" id="A0A8I0MVZ3"/>
<dbReference type="RefSeq" id="WP_167508259.1">
    <property type="nucleotide sequence ID" value="NZ_AQHF01000024.1"/>
</dbReference>
<evidence type="ECO:0000256" key="2">
    <source>
        <dbReference type="ARBA" id="ARBA00022676"/>
    </source>
</evidence>
<dbReference type="EMBL" id="AQHF01000024">
    <property type="protein sequence ID" value="MBE0346882.1"/>
    <property type="molecule type" value="Genomic_DNA"/>
</dbReference>
<dbReference type="PANTHER" id="PTHR47844:SF1">
    <property type="entry name" value="EXOSTOSIN-LIKE 2"/>
    <property type="match status" value="1"/>
</dbReference>
<evidence type="ECO:0000256" key="1">
    <source>
        <dbReference type="ARBA" id="ARBA00004370"/>
    </source>
</evidence>
<sequence>MEEYKAGDITVVIPTIGKDKKRLLMLLKHLRATSKDIKIHIVWDGNASPSYDFIFKVKSEFNCMVITHESNKGLSAARNTGLDNICTKIGMFIDDDIFPDPNWCQRVISFHNEYKSEMSALVGKVTWEGTNFKNRLTEWYEEFGAWSIFNGSKNLTKLSNFCGGFTSFKTSFFKCLKFNEEFTKYGCEDIEFGVRFFPMGGVLYLDSHLVGRHFKNLSLEGYIEEHIAAGYSKGLLAHLHPDDFFDLEFHQQACDKKDQGSYIHYLKNLAKYIYDKEDNLFSTEFSEFMSLLTKACLQSGYHNFFEENIFSVKNSWVVSCGVGEEDLYIPHFINAKFNEIVRGGDIQVLKEMQNKMPYFLKPFEAELAIDENSDAINKYFAINPEKAIGIDEEREIDSLNSRELYKVLLSPALEFSEKEKIVSKIIQVDPSFVSAYIWLLSNKPLEGVMREILFSVSTYFAERRPQDEKKKHLANIHSLLVQYREQEI</sequence>
<evidence type="ECO:0000259" key="8">
    <source>
        <dbReference type="Pfam" id="PF00535"/>
    </source>
</evidence>
<keyword evidence="10" id="KW-1185">Reference proteome</keyword>
<name>A0A8I0MVZ3_9GAMM</name>
<feature type="domain" description="Glycosyltransferase 2-like" evidence="8">
    <location>
        <begin position="10"/>
        <end position="175"/>
    </location>
</feature>
<dbReference type="CDD" id="cd00761">
    <property type="entry name" value="Glyco_tranf_GTA_type"/>
    <property type="match status" value="1"/>
</dbReference>
<comment type="subcellular location">
    <subcellularLocation>
        <location evidence="1">Membrane</location>
    </subcellularLocation>
</comment>